<dbReference type="HOGENOM" id="CLU_1917811_0_0_1"/>
<feature type="region of interest" description="Disordered" evidence="1">
    <location>
        <begin position="38"/>
        <end position="61"/>
    </location>
</feature>
<gene>
    <name evidence="2" type="ORF">PHLGIDRAFT_296044</name>
</gene>
<organism evidence="2 3">
    <name type="scientific">Phlebiopsis gigantea (strain 11061_1 CR5-6)</name>
    <name type="common">White-rot fungus</name>
    <name type="synonym">Peniophora gigantea</name>
    <dbReference type="NCBI Taxonomy" id="745531"/>
    <lineage>
        <taxon>Eukaryota</taxon>
        <taxon>Fungi</taxon>
        <taxon>Dikarya</taxon>
        <taxon>Basidiomycota</taxon>
        <taxon>Agaricomycotina</taxon>
        <taxon>Agaricomycetes</taxon>
        <taxon>Polyporales</taxon>
        <taxon>Phanerochaetaceae</taxon>
        <taxon>Phlebiopsis</taxon>
    </lineage>
</organism>
<evidence type="ECO:0000313" key="3">
    <source>
        <dbReference type="Proteomes" id="UP000053257"/>
    </source>
</evidence>
<accession>A0A0C3S350</accession>
<evidence type="ECO:0000256" key="1">
    <source>
        <dbReference type="SAM" id="MobiDB-lite"/>
    </source>
</evidence>
<dbReference type="EMBL" id="KN840461">
    <property type="protein sequence ID" value="KIP09866.1"/>
    <property type="molecule type" value="Genomic_DNA"/>
</dbReference>
<keyword evidence="3" id="KW-1185">Reference proteome</keyword>
<dbReference type="Proteomes" id="UP000053257">
    <property type="component" value="Unassembled WGS sequence"/>
</dbReference>
<protein>
    <submittedName>
        <fullName evidence="2">Uncharacterized protein</fullName>
    </submittedName>
</protein>
<name>A0A0C3S350_PHLG1</name>
<evidence type="ECO:0000313" key="2">
    <source>
        <dbReference type="EMBL" id="KIP09866.1"/>
    </source>
</evidence>
<reference evidence="2 3" key="1">
    <citation type="journal article" date="2014" name="PLoS Genet.">
        <title>Analysis of the Phlebiopsis gigantea genome, transcriptome and secretome provides insight into its pioneer colonization strategies of wood.</title>
        <authorList>
            <person name="Hori C."/>
            <person name="Ishida T."/>
            <person name="Igarashi K."/>
            <person name="Samejima M."/>
            <person name="Suzuki H."/>
            <person name="Master E."/>
            <person name="Ferreira P."/>
            <person name="Ruiz-Duenas F.J."/>
            <person name="Held B."/>
            <person name="Canessa P."/>
            <person name="Larrondo L.F."/>
            <person name="Schmoll M."/>
            <person name="Druzhinina I.S."/>
            <person name="Kubicek C.P."/>
            <person name="Gaskell J.A."/>
            <person name="Kersten P."/>
            <person name="St John F."/>
            <person name="Glasner J."/>
            <person name="Sabat G."/>
            <person name="Splinter BonDurant S."/>
            <person name="Syed K."/>
            <person name="Yadav J."/>
            <person name="Mgbeahuruike A.C."/>
            <person name="Kovalchuk A."/>
            <person name="Asiegbu F.O."/>
            <person name="Lackner G."/>
            <person name="Hoffmeister D."/>
            <person name="Rencoret J."/>
            <person name="Gutierrez A."/>
            <person name="Sun H."/>
            <person name="Lindquist E."/>
            <person name="Barry K."/>
            <person name="Riley R."/>
            <person name="Grigoriev I.V."/>
            <person name="Henrissat B."/>
            <person name="Kues U."/>
            <person name="Berka R.M."/>
            <person name="Martinez A.T."/>
            <person name="Covert S.F."/>
            <person name="Blanchette R.A."/>
            <person name="Cullen D."/>
        </authorList>
    </citation>
    <scope>NUCLEOTIDE SEQUENCE [LARGE SCALE GENOMIC DNA]</scope>
    <source>
        <strain evidence="2 3">11061_1 CR5-6</strain>
    </source>
</reference>
<sequence>MLRKGHSPVTPLPDGDAVKVVDHPLLPKRTTRYICEVVMPPRPRHPKPPPSPKSTPSFQTLMESTDSVLGKHCARFIEAGISSVDHLRAFVAFPRAEKVLFIKDYCGPLLPFEVAQIIVALQGEKVLELISQ</sequence>
<proteinExistence type="predicted"/>
<dbReference type="AlphaFoldDB" id="A0A0C3S350"/>